<comment type="caution">
    <text evidence="2">The sequence shown here is derived from an EMBL/GenBank/DDBJ whole genome shotgun (WGS) entry which is preliminary data.</text>
</comment>
<organism evidence="2 3">
    <name type="scientific">Hibiscus sabdariffa</name>
    <name type="common">roselle</name>
    <dbReference type="NCBI Taxonomy" id="183260"/>
    <lineage>
        <taxon>Eukaryota</taxon>
        <taxon>Viridiplantae</taxon>
        <taxon>Streptophyta</taxon>
        <taxon>Embryophyta</taxon>
        <taxon>Tracheophyta</taxon>
        <taxon>Spermatophyta</taxon>
        <taxon>Magnoliopsida</taxon>
        <taxon>eudicotyledons</taxon>
        <taxon>Gunneridae</taxon>
        <taxon>Pentapetalae</taxon>
        <taxon>rosids</taxon>
        <taxon>malvids</taxon>
        <taxon>Malvales</taxon>
        <taxon>Malvaceae</taxon>
        <taxon>Malvoideae</taxon>
        <taxon>Hibiscus</taxon>
    </lineage>
</organism>
<dbReference type="Gene3D" id="3.50.4.10">
    <property type="entry name" value="Hepatocyte Growth Factor"/>
    <property type="match status" value="1"/>
</dbReference>
<proteinExistence type="predicted"/>
<accession>A0ABR2UC35</accession>
<keyword evidence="1" id="KW-1133">Transmembrane helix</keyword>
<dbReference type="Proteomes" id="UP001396334">
    <property type="component" value="Unassembled WGS sequence"/>
</dbReference>
<evidence type="ECO:0008006" key="4">
    <source>
        <dbReference type="Google" id="ProtNLM"/>
    </source>
</evidence>
<feature type="transmembrane region" description="Helical" evidence="1">
    <location>
        <begin position="46"/>
        <end position="72"/>
    </location>
</feature>
<evidence type="ECO:0000313" key="3">
    <source>
        <dbReference type="Proteomes" id="UP001396334"/>
    </source>
</evidence>
<evidence type="ECO:0000256" key="1">
    <source>
        <dbReference type="SAM" id="Phobius"/>
    </source>
</evidence>
<protein>
    <recommendedName>
        <fullName evidence="4">Apple domain-containing protein</fullName>
    </recommendedName>
</protein>
<sequence length="373" mass="42258">MRKGTCWSEGGKTATVMARERRVKWGSFGFGFSSSSSSGHCSYKRITLIVCSINIVIALYVLLSLYSSLYIYPNKFKVVKYTPDQIAKMEDSIKIRRAHEPIELVKLVKRLKHGFWTEKSVAELPQAVQRKITDEILHRLRNLRPNATVSEQHELVGTWRKEKLKEAKEVALGGEGLNSTLLQEEAEMLVKVLESNWAALSEDIGLWIPSEVINQEHDDKPEGVEDTEEEYQILAGRQLPLECHAELNTDYGGAAVRWGLTHHKESAADCCQACLDQARHAKPGDMKCNIWVYCPSESGCYSPDKYEHKHMECWLKYSEKPTLNFKDTYSEAYRNSHPRAPVIVPWVSGVVSGSAVMDFENSAMPLLGLDDRH</sequence>
<keyword evidence="1" id="KW-0812">Transmembrane</keyword>
<dbReference type="EMBL" id="JBBPBN010000001">
    <property type="protein sequence ID" value="KAK9047093.1"/>
    <property type="molecule type" value="Genomic_DNA"/>
</dbReference>
<gene>
    <name evidence="2" type="ORF">V6N11_052951</name>
</gene>
<reference evidence="2 3" key="1">
    <citation type="journal article" date="2024" name="G3 (Bethesda)">
        <title>Genome assembly of Hibiscus sabdariffa L. provides insights into metabolisms of medicinal natural products.</title>
        <authorList>
            <person name="Kim T."/>
        </authorList>
    </citation>
    <scope>NUCLEOTIDE SEQUENCE [LARGE SCALE GENOMIC DNA]</scope>
    <source>
        <strain evidence="2">TK-2024</strain>
        <tissue evidence="2">Old leaves</tissue>
    </source>
</reference>
<keyword evidence="1" id="KW-0472">Membrane</keyword>
<dbReference type="PANTHER" id="PTHR33344:SF1">
    <property type="entry name" value="OS06G0214100 PROTEIN"/>
    <property type="match status" value="1"/>
</dbReference>
<keyword evidence="3" id="KW-1185">Reference proteome</keyword>
<evidence type="ECO:0000313" key="2">
    <source>
        <dbReference type="EMBL" id="KAK9047093.1"/>
    </source>
</evidence>
<dbReference type="PANTHER" id="PTHR33344">
    <property type="entry name" value="OS02G0761600 PROTEIN"/>
    <property type="match status" value="1"/>
</dbReference>
<name>A0ABR2UC35_9ROSI</name>